<dbReference type="PANTHER" id="PTHR21879">
    <property type="entry name" value="FI03362P-RELATED-RELATED"/>
    <property type="match status" value="1"/>
</dbReference>
<evidence type="ECO:0000313" key="2">
    <source>
        <dbReference type="EMBL" id="KAG7297281.1"/>
    </source>
</evidence>
<organism evidence="2 3">
    <name type="scientific">Plutella xylostella</name>
    <name type="common">Diamondback moth</name>
    <name type="synonym">Plutella maculipennis</name>
    <dbReference type="NCBI Taxonomy" id="51655"/>
    <lineage>
        <taxon>Eukaryota</taxon>
        <taxon>Metazoa</taxon>
        <taxon>Ecdysozoa</taxon>
        <taxon>Arthropoda</taxon>
        <taxon>Hexapoda</taxon>
        <taxon>Insecta</taxon>
        <taxon>Pterygota</taxon>
        <taxon>Neoptera</taxon>
        <taxon>Endopterygota</taxon>
        <taxon>Lepidoptera</taxon>
        <taxon>Glossata</taxon>
        <taxon>Ditrysia</taxon>
        <taxon>Yponomeutoidea</taxon>
        <taxon>Plutellidae</taxon>
        <taxon>Plutella</taxon>
    </lineage>
</organism>
<dbReference type="PANTHER" id="PTHR21879:SF26">
    <property type="entry name" value="OSIRIS 1"/>
    <property type="match status" value="1"/>
</dbReference>
<name>A0ABQ7PWD4_PLUXY</name>
<feature type="chain" id="PRO_5046732333" evidence="1">
    <location>
        <begin position="22"/>
        <end position="266"/>
    </location>
</feature>
<sequence length="266" mass="29381">MAANAAIIAIHIIFIITLTHQSERKEEGYLRKVKDACYLRGEALSCVKYKAIKLAKNAIFPKVTNETIRASHMISFVPLDEETIRKFDAQDVSLDVSEGRGLLSEWSELTKYIVKVVKDFFKTKGLRVALPDGARAIEDDVEEEGRGKRKKLALVIPFLTLMAVLKAKLLLLPILLAVLLIKKLLLAAALLIPSLLHTLKACKVHHAPMHSYFGSADTLDFSTGYSNNFVSSSGYPKDWASNRAYALSKPRVTPQPGYVTAPGGMV</sequence>
<evidence type="ECO:0000313" key="3">
    <source>
        <dbReference type="Proteomes" id="UP000823941"/>
    </source>
</evidence>
<reference evidence="2 3" key="1">
    <citation type="submission" date="2021-06" db="EMBL/GenBank/DDBJ databases">
        <title>A haploid diamondback moth (Plutella xylostella L.) genome assembly resolves 31 chromosomes and identifies a diamide resistance mutation.</title>
        <authorList>
            <person name="Ward C.M."/>
            <person name="Perry K.D."/>
            <person name="Baker G."/>
            <person name="Powis K."/>
            <person name="Heckel D.G."/>
            <person name="Baxter S.W."/>
        </authorList>
    </citation>
    <scope>NUCLEOTIDE SEQUENCE [LARGE SCALE GENOMIC DNA]</scope>
    <source>
        <strain evidence="2 3">LV</strain>
        <tissue evidence="2">Single pupa</tissue>
    </source>
</reference>
<protein>
    <submittedName>
        <fullName evidence="2">Uncharacterized protein</fullName>
    </submittedName>
</protein>
<keyword evidence="3" id="KW-1185">Reference proteome</keyword>
<feature type="signal peptide" evidence="1">
    <location>
        <begin position="1"/>
        <end position="21"/>
    </location>
</feature>
<dbReference type="Pfam" id="PF07898">
    <property type="entry name" value="DUF1676"/>
    <property type="match status" value="1"/>
</dbReference>
<dbReference type="EMBL" id="JAHIBW010000026">
    <property type="protein sequence ID" value="KAG7297281.1"/>
    <property type="molecule type" value="Genomic_DNA"/>
</dbReference>
<keyword evidence="1" id="KW-0732">Signal</keyword>
<proteinExistence type="predicted"/>
<gene>
    <name evidence="2" type="ORF">JYU34_019236</name>
</gene>
<dbReference type="Proteomes" id="UP000823941">
    <property type="component" value="Chromosome 26"/>
</dbReference>
<dbReference type="InterPro" id="IPR012464">
    <property type="entry name" value="DUF1676"/>
</dbReference>
<evidence type="ECO:0000256" key="1">
    <source>
        <dbReference type="SAM" id="SignalP"/>
    </source>
</evidence>
<accession>A0ABQ7PWD4</accession>
<comment type="caution">
    <text evidence="2">The sequence shown here is derived from an EMBL/GenBank/DDBJ whole genome shotgun (WGS) entry which is preliminary data.</text>
</comment>